<feature type="region of interest" description="Disordered" evidence="2">
    <location>
        <begin position="994"/>
        <end position="1036"/>
    </location>
</feature>
<feature type="compositionally biased region" description="Polar residues" evidence="2">
    <location>
        <begin position="512"/>
        <end position="541"/>
    </location>
</feature>
<feature type="compositionally biased region" description="Polar residues" evidence="2">
    <location>
        <begin position="815"/>
        <end position="841"/>
    </location>
</feature>
<name>A0A5D3B4Y0_9TREE</name>
<feature type="region of interest" description="Disordered" evidence="2">
    <location>
        <begin position="229"/>
        <end position="248"/>
    </location>
</feature>
<feature type="compositionally biased region" description="Polar residues" evidence="2">
    <location>
        <begin position="751"/>
        <end position="763"/>
    </location>
</feature>
<feature type="compositionally biased region" description="Polar residues" evidence="2">
    <location>
        <begin position="234"/>
        <end position="246"/>
    </location>
</feature>
<protein>
    <submittedName>
        <fullName evidence="3">Uncharacterized protein</fullName>
    </submittedName>
</protein>
<feature type="region of interest" description="Disordered" evidence="2">
    <location>
        <begin position="1"/>
        <end position="24"/>
    </location>
</feature>
<feature type="region of interest" description="Disordered" evidence="2">
    <location>
        <begin position="47"/>
        <end position="83"/>
    </location>
</feature>
<gene>
    <name evidence="3" type="ORF">B9479_002108</name>
</gene>
<evidence type="ECO:0000313" key="3">
    <source>
        <dbReference type="EMBL" id="TYJ57193.1"/>
    </source>
</evidence>
<evidence type="ECO:0000313" key="4">
    <source>
        <dbReference type="Proteomes" id="UP000322245"/>
    </source>
</evidence>
<accession>A0A5D3B4Y0</accession>
<organism evidence="3 4">
    <name type="scientific">Cryptococcus floricola</name>
    <dbReference type="NCBI Taxonomy" id="2591691"/>
    <lineage>
        <taxon>Eukaryota</taxon>
        <taxon>Fungi</taxon>
        <taxon>Dikarya</taxon>
        <taxon>Basidiomycota</taxon>
        <taxon>Agaricomycotina</taxon>
        <taxon>Tremellomycetes</taxon>
        <taxon>Tremellales</taxon>
        <taxon>Cryptococcaceae</taxon>
        <taxon>Cryptococcus</taxon>
    </lineage>
</organism>
<feature type="region of interest" description="Disordered" evidence="2">
    <location>
        <begin position="512"/>
        <end position="658"/>
    </location>
</feature>
<feature type="compositionally biased region" description="Polar residues" evidence="2">
    <location>
        <begin position="620"/>
        <end position="632"/>
    </location>
</feature>
<feature type="region of interest" description="Disordered" evidence="2">
    <location>
        <begin position="866"/>
        <end position="948"/>
    </location>
</feature>
<feature type="region of interest" description="Disordered" evidence="2">
    <location>
        <begin position="116"/>
        <end position="157"/>
    </location>
</feature>
<comment type="caution">
    <text evidence="3">The sequence shown here is derived from an EMBL/GenBank/DDBJ whole genome shotgun (WGS) entry which is preliminary data.</text>
</comment>
<feature type="compositionally biased region" description="Polar residues" evidence="2">
    <location>
        <begin position="642"/>
        <end position="658"/>
    </location>
</feature>
<keyword evidence="4" id="KW-1185">Reference proteome</keyword>
<feature type="compositionally biased region" description="Low complexity" evidence="2">
    <location>
        <begin position="542"/>
        <end position="596"/>
    </location>
</feature>
<feature type="region of interest" description="Disordered" evidence="2">
    <location>
        <begin position="1070"/>
        <end position="1325"/>
    </location>
</feature>
<keyword evidence="1" id="KW-0175">Coiled coil</keyword>
<feature type="compositionally biased region" description="Polar residues" evidence="2">
    <location>
        <begin position="925"/>
        <end position="934"/>
    </location>
</feature>
<feature type="region of interest" description="Disordered" evidence="2">
    <location>
        <begin position="460"/>
        <end position="491"/>
    </location>
</feature>
<feature type="region of interest" description="Disordered" evidence="2">
    <location>
        <begin position="702"/>
        <end position="854"/>
    </location>
</feature>
<feature type="compositionally biased region" description="Polar residues" evidence="2">
    <location>
        <begin position="1070"/>
        <end position="1080"/>
    </location>
</feature>
<sequence length="1325" mass="145542">MESSQLPPQNPHPAPNNAHFTIEPKHLETLARLALSSGINPFARPHMNNPDPTNEYMYQVPQGQGNRKSMSEGGRPGGDKYAAPLDLDALTNRLENLNDRLDALQPQSYAHYQQANPQVPFVPPGTDHIPPHKTQPSHNLPAKPPHTEAEPQPYSAAHRTNVSTSFLDPNDPDPDQVYPTYPSVTELAPFDSVSMYRSADEPSTTSATTLRRGGTNIDGQEEYYRETGGYERQSQWSNDNITQGSPHTERRFEEEMTIGPTSIRTRGDLGRDMYEMRNRLLDAEAHRDQAAMTAIRRQISEAEALATASARLEAAEKQLRELQAKLIAEQVARTQIEQEAGLRSDEVKNYQNEWASAVRALKRAREEGRKTDEEKKRVQRCFEEARDKLWKYHEALRVREARSQGKEEGRAEAWQEAERWMGGAPPIPGIDPIASVPGAVLHQTPMANLANLLSPALVSPTANNFQGNQQHGQQQQFPPQQHQQQAAQPPAPPMENIAQVMEYFARNPSAFPQFQQFSNGSGSYPNQATSPQHVPNGIQHNAPQQGAPQQYAPQQGAPQQYASQAPPNDTQQYAPQQGMQPYPQQHQGQGQGAAAQFLGKTPTPPQAQALHQQGFPPGQLQGNIQGQHQTPMGQPPAHLRLPTQQPPQLNSTRSAAQQLPRNNAPTAISTAVHVPKPEYSVNPHVADSYLDKVEHDPELKRMMSGARSKTVHTSAVPSSDGRYGLQPPSASRSHFDDSMSNLDKPLPPVSMANSKVSRAQSTRGPARGPSTVGSRRPNRRMSLSDGGQNYEHHHQRPMSQIPDGDRYPVFPLPGQNIQGGQKGYGQTASRDASDYQSNNTDRLARGPSVSTRSRMADALRGDMEIEQGIPEVDERQYNNQGQIPPPMQMQNGGMRPPPSGHQRSQSGPPRPPPSMPNMRHRINTVMPQPLSSHQPRARSDFGPGEQPKSIAALYHDRDIDPAARANDRMPPPDSQYHPPRSHDMFVPPQLAPRAVSGGVEDVQGPRTSALGLSLGGGANERAGSADDSSRMRAPTPCPSSDYHHIIYRSLCNPQYPHELVYTPSLLYHQSSRSRSNNPVSTLYPPSPEAQQPPVNTHPGPIRLDTPPGEHHDNVIEFAQSPSRVPFSHHSADARQPHDYPLPPSRSADPTAYSRAPSSRSHAPSRSQPQTPHQNLQPHEVPLPGSRSLAPTAYSRTPDDTPPDSADVKTVDFAMRQPLPSGKGTAYDTRTTVFDEPEPDLAKTSRASSRQARRKPSPSNGGQSHRGNGSNVGNGASTDPRMYPVPSSKSRGKASTYAASVPPIEELTEPESVSLQKQSRAPYIVV</sequence>
<dbReference type="Proteomes" id="UP000322245">
    <property type="component" value="Unassembled WGS sequence"/>
</dbReference>
<dbReference type="EMBL" id="NIDF01000015">
    <property type="protein sequence ID" value="TYJ57193.1"/>
    <property type="molecule type" value="Genomic_DNA"/>
</dbReference>
<evidence type="ECO:0000256" key="2">
    <source>
        <dbReference type="SAM" id="MobiDB-lite"/>
    </source>
</evidence>
<feature type="region of interest" description="Disordered" evidence="2">
    <location>
        <begin position="962"/>
        <end position="981"/>
    </location>
</feature>
<evidence type="ECO:0000256" key="1">
    <source>
        <dbReference type="SAM" id="Coils"/>
    </source>
</evidence>
<feature type="coiled-coil region" evidence="1">
    <location>
        <begin position="305"/>
        <end position="367"/>
    </location>
</feature>
<feature type="compositionally biased region" description="Low complexity" evidence="2">
    <location>
        <begin position="1151"/>
        <end position="1168"/>
    </location>
</feature>
<feature type="compositionally biased region" description="Polar residues" evidence="2">
    <location>
        <begin position="1256"/>
        <end position="1276"/>
    </location>
</feature>
<reference evidence="3 4" key="1">
    <citation type="submission" date="2017-05" db="EMBL/GenBank/DDBJ databases">
        <title>The Genome Sequence of Tsuchiyaea wingfieldii DSM 27421.</title>
        <authorList>
            <person name="Cuomo C."/>
            <person name="Passer A."/>
            <person name="Billmyre B."/>
            <person name="Heitman J."/>
        </authorList>
    </citation>
    <scope>NUCLEOTIDE SEQUENCE [LARGE SCALE GENOMIC DNA]</scope>
    <source>
        <strain evidence="3 4">DSM 27421</strain>
    </source>
</reference>
<proteinExistence type="predicted"/>
<feature type="compositionally biased region" description="Low complexity" evidence="2">
    <location>
        <begin position="462"/>
        <end position="488"/>
    </location>
</feature>